<evidence type="ECO:0000256" key="1">
    <source>
        <dbReference type="SAM" id="Phobius"/>
    </source>
</evidence>
<protein>
    <submittedName>
        <fullName evidence="3">DUF4367 domain-containing protein</fullName>
    </submittedName>
</protein>
<feature type="domain" description="DUF4367" evidence="2">
    <location>
        <begin position="127"/>
        <end position="232"/>
    </location>
</feature>
<keyword evidence="1" id="KW-0472">Membrane</keyword>
<keyword evidence="1" id="KW-1133">Transmembrane helix</keyword>
<dbReference type="InterPro" id="IPR025377">
    <property type="entry name" value="DUF4367"/>
</dbReference>
<evidence type="ECO:0000313" key="4">
    <source>
        <dbReference type="Proteomes" id="UP001524478"/>
    </source>
</evidence>
<comment type="caution">
    <text evidence="3">The sequence shown here is derived from an EMBL/GenBank/DDBJ whole genome shotgun (WGS) entry which is preliminary data.</text>
</comment>
<evidence type="ECO:0000313" key="3">
    <source>
        <dbReference type="EMBL" id="MCQ4922139.1"/>
    </source>
</evidence>
<name>A0ABT1S6P9_9FIRM</name>
<keyword evidence="1" id="KW-0812">Transmembrane</keyword>
<dbReference type="Proteomes" id="UP001524478">
    <property type="component" value="Unassembled WGS sequence"/>
</dbReference>
<evidence type="ECO:0000259" key="2">
    <source>
        <dbReference type="Pfam" id="PF14285"/>
    </source>
</evidence>
<dbReference type="Pfam" id="PF14285">
    <property type="entry name" value="DUF4367"/>
    <property type="match status" value="1"/>
</dbReference>
<dbReference type="RefSeq" id="WP_256310444.1">
    <property type="nucleotide sequence ID" value="NZ_JANGAC010000002.1"/>
</dbReference>
<organism evidence="3 4">
    <name type="scientific">Tissierella carlieri</name>
    <dbReference type="NCBI Taxonomy" id="689904"/>
    <lineage>
        <taxon>Bacteria</taxon>
        <taxon>Bacillati</taxon>
        <taxon>Bacillota</taxon>
        <taxon>Tissierellia</taxon>
        <taxon>Tissierellales</taxon>
        <taxon>Tissierellaceae</taxon>
        <taxon>Tissierella</taxon>
    </lineage>
</organism>
<gene>
    <name evidence="3" type="ORF">NE686_03510</name>
</gene>
<dbReference type="EMBL" id="JANGAC010000002">
    <property type="protein sequence ID" value="MCQ4922139.1"/>
    <property type="molecule type" value="Genomic_DNA"/>
</dbReference>
<reference evidence="3 4" key="1">
    <citation type="submission" date="2022-06" db="EMBL/GenBank/DDBJ databases">
        <title>Isolation of gut microbiota from human fecal samples.</title>
        <authorList>
            <person name="Pamer E.G."/>
            <person name="Barat B."/>
            <person name="Waligurski E."/>
            <person name="Medina S."/>
            <person name="Paddock L."/>
            <person name="Mostad J."/>
        </authorList>
    </citation>
    <scope>NUCLEOTIDE SEQUENCE [LARGE SCALE GENOMIC DNA]</scope>
    <source>
        <strain evidence="3 4">DFI.7.95</strain>
    </source>
</reference>
<keyword evidence="4" id="KW-1185">Reference proteome</keyword>
<proteinExistence type="predicted"/>
<feature type="transmembrane region" description="Helical" evidence="1">
    <location>
        <begin position="68"/>
        <end position="90"/>
    </location>
</feature>
<accession>A0ABT1S6P9</accession>
<sequence length="236" mass="27489">MNKNQVSDTVFEALFRQAVIDDFNEEIDSIPTNEQLAEIYSFSIDFEIRMKKLFTRDRRRSSFKNAMLYSRKVASILIIVLGLLFGTLLFNNEVRAAVGKVLVEWYDKFTSFTFRDDEVIGEKKDWTLNYLPKGYALKNYEVLGRITNIEFTNNQGDKIRFSYRLEEGITNISVDNENHEINSYVILDKEAFSITAVNDKFDNGVIWNMEDHTFDLWGKVPVDELKKVAESISENK</sequence>